<dbReference type="InterPro" id="IPR010982">
    <property type="entry name" value="Lambda_DNA-bd_dom_sf"/>
</dbReference>
<dbReference type="InterPro" id="IPR001387">
    <property type="entry name" value="Cro/C1-type_HTH"/>
</dbReference>
<name>A0AAE3GI46_9PSEU</name>
<feature type="domain" description="HTH cro/C1-type" evidence="2">
    <location>
        <begin position="12"/>
        <end position="67"/>
    </location>
</feature>
<dbReference type="GO" id="GO:0003700">
    <property type="term" value="F:DNA-binding transcription factor activity"/>
    <property type="evidence" value="ECO:0007669"/>
    <property type="project" value="TreeGrafter"/>
</dbReference>
<dbReference type="SUPFAM" id="SSF47413">
    <property type="entry name" value="lambda repressor-like DNA-binding domains"/>
    <property type="match status" value="1"/>
</dbReference>
<dbReference type="EMBL" id="JAMTCK010000015">
    <property type="protein sequence ID" value="MCP2168632.1"/>
    <property type="molecule type" value="Genomic_DNA"/>
</dbReference>
<gene>
    <name evidence="3" type="ORF">LX83_005510</name>
</gene>
<dbReference type="Pfam" id="PF13560">
    <property type="entry name" value="HTH_31"/>
    <property type="match status" value="1"/>
</dbReference>
<keyword evidence="1" id="KW-0238">DNA-binding</keyword>
<proteinExistence type="predicted"/>
<sequence length="401" mass="42915">MDFEILGIGQDIRRLRECRGMTLDALAGHTGLGKGYLSKIENGLVVVDRWATLARIASALRVSTVELGERQSLADRGCLDARAALPEIRAALLASSLDEPVASTRRTIDELGEETTKVAAWHQDCHYAEAGRALPRLLTDLHAMAAAGGADRPRALHSTVQATQTAALLALLLGAADLAWLAADRGHEAALRLDDPLLIAAAEYARTRVLIGLGAFEHAGLLARRAVELLRPRCDSEAAVEVYGTSLLTVALCAALLGTGDPGEHLSEAAATARRTSGSNAYFLAFSPLNVELWRVGVALEAGDPLLAAEVAARVRPADIPVRSRRNAFLIDQARALHALRNRDSDVVDLLVRAEKLAPVRTRRSVWAREIVAEVLQRARRDAGGPELHSLADRMGLGRGG</sequence>
<dbReference type="GO" id="GO:0005829">
    <property type="term" value="C:cytosol"/>
    <property type="evidence" value="ECO:0007669"/>
    <property type="project" value="TreeGrafter"/>
</dbReference>
<dbReference type="PANTHER" id="PTHR46797:SF1">
    <property type="entry name" value="METHYLPHOSPHONATE SYNTHASE"/>
    <property type="match status" value="1"/>
</dbReference>
<evidence type="ECO:0000256" key="1">
    <source>
        <dbReference type="ARBA" id="ARBA00023125"/>
    </source>
</evidence>
<evidence type="ECO:0000313" key="3">
    <source>
        <dbReference type="EMBL" id="MCP2168632.1"/>
    </source>
</evidence>
<dbReference type="PANTHER" id="PTHR46797">
    <property type="entry name" value="HTH-TYPE TRANSCRIPTIONAL REGULATOR"/>
    <property type="match status" value="1"/>
</dbReference>
<comment type="caution">
    <text evidence="3">The sequence shown here is derived from an EMBL/GenBank/DDBJ whole genome shotgun (WGS) entry which is preliminary data.</text>
</comment>
<organism evidence="3 4">
    <name type="scientific">Goodfellowiella coeruleoviolacea</name>
    <dbReference type="NCBI Taxonomy" id="334858"/>
    <lineage>
        <taxon>Bacteria</taxon>
        <taxon>Bacillati</taxon>
        <taxon>Actinomycetota</taxon>
        <taxon>Actinomycetes</taxon>
        <taxon>Pseudonocardiales</taxon>
        <taxon>Pseudonocardiaceae</taxon>
        <taxon>Goodfellowiella</taxon>
    </lineage>
</organism>
<dbReference type="SMART" id="SM00530">
    <property type="entry name" value="HTH_XRE"/>
    <property type="match status" value="1"/>
</dbReference>
<dbReference type="RefSeq" id="WP_253776673.1">
    <property type="nucleotide sequence ID" value="NZ_JAMTCK010000015.1"/>
</dbReference>
<evidence type="ECO:0000259" key="2">
    <source>
        <dbReference type="PROSITE" id="PS50943"/>
    </source>
</evidence>
<reference evidence="3" key="1">
    <citation type="submission" date="2022-06" db="EMBL/GenBank/DDBJ databases">
        <title>Genomic Encyclopedia of Archaeal and Bacterial Type Strains, Phase II (KMG-II): from individual species to whole genera.</title>
        <authorList>
            <person name="Goeker M."/>
        </authorList>
    </citation>
    <scope>NUCLEOTIDE SEQUENCE</scope>
    <source>
        <strain evidence="3">DSM 43935</strain>
    </source>
</reference>
<evidence type="ECO:0000313" key="4">
    <source>
        <dbReference type="Proteomes" id="UP001206128"/>
    </source>
</evidence>
<keyword evidence="4" id="KW-1185">Reference proteome</keyword>
<dbReference type="AlphaFoldDB" id="A0AAE3GI46"/>
<dbReference type="Gene3D" id="1.10.260.40">
    <property type="entry name" value="lambda repressor-like DNA-binding domains"/>
    <property type="match status" value="1"/>
</dbReference>
<dbReference type="InterPro" id="IPR050807">
    <property type="entry name" value="TransReg_Diox_bact_type"/>
</dbReference>
<dbReference type="CDD" id="cd00093">
    <property type="entry name" value="HTH_XRE"/>
    <property type="match status" value="1"/>
</dbReference>
<dbReference type="PROSITE" id="PS50943">
    <property type="entry name" value="HTH_CROC1"/>
    <property type="match status" value="1"/>
</dbReference>
<dbReference type="Proteomes" id="UP001206128">
    <property type="component" value="Unassembled WGS sequence"/>
</dbReference>
<dbReference type="GO" id="GO:0003677">
    <property type="term" value="F:DNA binding"/>
    <property type="evidence" value="ECO:0007669"/>
    <property type="project" value="UniProtKB-KW"/>
</dbReference>
<protein>
    <submittedName>
        <fullName evidence="3">Transcriptional regulator, contains XRE-family HTH domain</fullName>
    </submittedName>
</protein>
<accession>A0AAE3GI46</accession>